<dbReference type="EMBL" id="JACXWY010000023">
    <property type="protein sequence ID" value="MBD3848802.1"/>
    <property type="molecule type" value="Genomic_DNA"/>
</dbReference>
<protein>
    <submittedName>
        <fullName evidence="1">Uncharacterized protein</fullName>
    </submittedName>
</protein>
<accession>A0A927I2P9</accession>
<organism evidence="1 2">
    <name type="scientific">Bosea spartocytisi</name>
    <dbReference type="NCBI Taxonomy" id="2773451"/>
    <lineage>
        <taxon>Bacteria</taxon>
        <taxon>Pseudomonadati</taxon>
        <taxon>Pseudomonadota</taxon>
        <taxon>Alphaproteobacteria</taxon>
        <taxon>Hyphomicrobiales</taxon>
        <taxon>Boseaceae</taxon>
        <taxon>Bosea</taxon>
    </lineage>
</organism>
<dbReference type="Proteomes" id="UP000619295">
    <property type="component" value="Unassembled WGS sequence"/>
</dbReference>
<gene>
    <name evidence="1" type="ORF">IED13_24155</name>
</gene>
<dbReference type="AlphaFoldDB" id="A0A927I2P9"/>
<evidence type="ECO:0000313" key="2">
    <source>
        <dbReference type="Proteomes" id="UP000619295"/>
    </source>
</evidence>
<comment type="caution">
    <text evidence="1">The sequence shown here is derived from an EMBL/GenBank/DDBJ whole genome shotgun (WGS) entry which is preliminary data.</text>
</comment>
<keyword evidence="2" id="KW-1185">Reference proteome</keyword>
<reference evidence="1" key="1">
    <citation type="submission" date="2020-09" db="EMBL/GenBank/DDBJ databases">
        <title>Bosea spartocytisi sp. nov. a root nodule endophyte of Spartocytisus supranubius in the high mountain ecosystem fo the Teide National Park (Canary Islands, Spain).</title>
        <authorList>
            <person name="Pulido-Suarez L."/>
            <person name="Peix A."/>
            <person name="Igual J.M."/>
            <person name="Socas-Perez N."/>
            <person name="Velazquez E."/>
            <person name="Flores-Felix J.D."/>
            <person name="Leon-Barrios M."/>
        </authorList>
    </citation>
    <scope>NUCLEOTIDE SEQUENCE</scope>
    <source>
        <strain evidence="1">SSUT16</strain>
    </source>
</reference>
<dbReference type="RefSeq" id="WP_133564163.1">
    <property type="nucleotide sequence ID" value="NZ_JACXWY010000023.1"/>
</dbReference>
<evidence type="ECO:0000313" key="1">
    <source>
        <dbReference type="EMBL" id="MBD3848802.1"/>
    </source>
</evidence>
<sequence>MLIVSLVSLSLSSGLMVPVADGPPKFNIEATCRDVGKSSNSVGGTVSACRTDEEKARDDLTAKWSQYPVAKRNTCVEGAKLGGPPSYVQVITCLEM</sequence>
<proteinExistence type="predicted"/>
<name>A0A927I2P9_9HYPH</name>